<organism evidence="9 10">
    <name type="scientific">Chryseobacterium piscicola</name>
    <dbReference type="NCBI Taxonomy" id="551459"/>
    <lineage>
        <taxon>Bacteria</taxon>
        <taxon>Pseudomonadati</taxon>
        <taxon>Bacteroidota</taxon>
        <taxon>Flavobacteriia</taxon>
        <taxon>Flavobacteriales</taxon>
        <taxon>Weeksellaceae</taxon>
        <taxon>Chryseobacterium group</taxon>
        <taxon>Chryseobacterium</taxon>
    </lineage>
</organism>
<dbReference type="EMBL" id="MUGO01000039">
    <property type="protein sequence ID" value="PQA89829.1"/>
    <property type="molecule type" value="Genomic_DNA"/>
</dbReference>
<evidence type="ECO:0000256" key="3">
    <source>
        <dbReference type="ARBA" id="ARBA00022679"/>
    </source>
</evidence>
<keyword evidence="2" id="KW-0723">Serine/threonine-protein kinase</keyword>
<dbReference type="EC" id="2.7.11.1" evidence="1"/>
<dbReference type="InterPro" id="IPR050339">
    <property type="entry name" value="CC_SR_Kinase"/>
</dbReference>
<dbReference type="GO" id="GO:0006417">
    <property type="term" value="P:regulation of translation"/>
    <property type="evidence" value="ECO:0007669"/>
    <property type="project" value="UniProtKB-ARBA"/>
</dbReference>
<dbReference type="GO" id="GO:0006796">
    <property type="term" value="P:phosphate-containing compound metabolic process"/>
    <property type="evidence" value="ECO:0007669"/>
    <property type="project" value="UniProtKB-ARBA"/>
</dbReference>
<dbReference type="RefSeq" id="WP_076452064.1">
    <property type="nucleotide sequence ID" value="NZ_FTOJ01000006.1"/>
</dbReference>
<evidence type="ECO:0000259" key="7">
    <source>
        <dbReference type="PROSITE" id="PS50011"/>
    </source>
</evidence>
<reference evidence="10" key="3">
    <citation type="submission" date="2017-01" db="EMBL/GenBank/DDBJ databases">
        <authorList>
            <person name="Varghese N."/>
            <person name="Submissions S."/>
        </authorList>
    </citation>
    <scope>NUCLEOTIDE SEQUENCE [LARGE SCALE GENOMIC DNA]</scope>
    <source>
        <strain evidence="10">DSM 21068</strain>
    </source>
</reference>
<reference evidence="9" key="2">
    <citation type="submission" date="2017-01" db="EMBL/GenBank/DDBJ databases">
        <authorList>
            <person name="Mah S.A."/>
            <person name="Swanson W.J."/>
            <person name="Moy G.W."/>
            <person name="Vacquier V.D."/>
        </authorList>
    </citation>
    <scope>NUCLEOTIDE SEQUENCE [LARGE SCALE GENOMIC DNA]</scope>
    <source>
        <strain evidence="9">DSM 21068</strain>
    </source>
</reference>
<dbReference type="GO" id="GO:0004674">
    <property type="term" value="F:protein serine/threonine kinase activity"/>
    <property type="evidence" value="ECO:0007669"/>
    <property type="project" value="UniProtKB-KW"/>
</dbReference>
<dbReference type="PANTHER" id="PTHR11042:SF160">
    <property type="entry name" value="EUKARYOTIC TRANSLATION INITIATION FACTOR 2-ALPHA KINASE 1"/>
    <property type="match status" value="1"/>
</dbReference>
<evidence type="ECO:0000256" key="5">
    <source>
        <dbReference type="ARBA" id="ARBA00022777"/>
    </source>
</evidence>
<dbReference type="InterPro" id="IPR000719">
    <property type="entry name" value="Prot_kinase_dom"/>
</dbReference>
<name>A0A1N7N434_9FLAO</name>
<gene>
    <name evidence="8" type="ORF">B0A70_15520</name>
    <name evidence="9" type="ORF">SAMN05421796_106187</name>
</gene>
<dbReference type="GO" id="GO:0005524">
    <property type="term" value="F:ATP binding"/>
    <property type="evidence" value="ECO:0007669"/>
    <property type="project" value="UniProtKB-KW"/>
</dbReference>
<proteinExistence type="predicted"/>
<keyword evidence="3" id="KW-0808">Transferase</keyword>
<dbReference type="InterPro" id="IPR011009">
    <property type="entry name" value="Kinase-like_dom_sf"/>
</dbReference>
<keyword evidence="5 9" id="KW-0418">Kinase</keyword>
<dbReference type="STRING" id="551459.SAMN05421796_106187"/>
<evidence type="ECO:0000256" key="2">
    <source>
        <dbReference type="ARBA" id="ARBA00022527"/>
    </source>
</evidence>
<dbReference type="PANTHER" id="PTHR11042">
    <property type="entry name" value="EUKARYOTIC TRANSLATION INITIATION FACTOR 2-ALPHA KINASE EIF2-ALPHA KINASE -RELATED"/>
    <property type="match status" value="1"/>
</dbReference>
<dbReference type="GO" id="GO:0005737">
    <property type="term" value="C:cytoplasm"/>
    <property type="evidence" value="ECO:0007669"/>
    <property type="project" value="TreeGrafter"/>
</dbReference>
<protein>
    <recommendedName>
        <fullName evidence="1">non-specific serine/threonine protein kinase</fullName>
        <ecNumber evidence="1">2.7.11.1</ecNumber>
    </recommendedName>
</protein>
<evidence type="ECO:0000313" key="8">
    <source>
        <dbReference type="EMBL" id="PQA89829.1"/>
    </source>
</evidence>
<keyword evidence="11" id="KW-1185">Reference proteome</keyword>
<sequence>MHRDLKPGNILYHDGFWKLSDLGLITPDKEITLLSITSSNEWSGTGMYMAPEQITHFKHVDNRADIYSFGAILHDIFGNSPRTPYSNFTCNGEIGIIVDKCSKKEPKKRFRNVEVLRDKLLYILSKNTTTVSSTLQEQVDKFKDLSTFNVDKFEDLIFFLKDEDSEISPVFYELNNEITDHFYNVDVDLFTEFCLLYVDWVKNTSFNFDYCDVIVKILYNIYEKANDNDLKSKCVISAAELAERHNRWFVMGYVVKMADEHIDENLALRIQIEIDIDTKIKANFRRCVEGISRTKNSYHQLIGEVL</sequence>
<evidence type="ECO:0000256" key="1">
    <source>
        <dbReference type="ARBA" id="ARBA00012513"/>
    </source>
</evidence>
<keyword evidence="4" id="KW-0547">Nucleotide-binding</keyword>
<evidence type="ECO:0000256" key="6">
    <source>
        <dbReference type="ARBA" id="ARBA00022840"/>
    </source>
</evidence>
<dbReference type="GO" id="GO:0006950">
    <property type="term" value="P:response to stress"/>
    <property type="evidence" value="ECO:0007669"/>
    <property type="project" value="UniProtKB-ARBA"/>
</dbReference>
<dbReference type="Proteomes" id="UP000186246">
    <property type="component" value="Unassembled WGS sequence"/>
</dbReference>
<keyword evidence="6" id="KW-0067">ATP-binding</keyword>
<dbReference type="OrthoDB" id="9813021at2"/>
<dbReference type="Proteomes" id="UP000238314">
    <property type="component" value="Unassembled WGS sequence"/>
</dbReference>
<dbReference type="Pfam" id="PF00069">
    <property type="entry name" value="Pkinase"/>
    <property type="match status" value="1"/>
</dbReference>
<dbReference type="PROSITE" id="PS50011">
    <property type="entry name" value="PROTEIN_KINASE_DOM"/>
    <property type="match status" value="1"/>
</dbReference>
<feature type="domain" description="Protein kinase" evidence="7">
    <location>
        <begin position="1"/>
        <end position="183"/>
    </location>
</feature>
<evidence type="ECO:0000313" key="9">
    <source>
        <dbReference type="EMBL" id="SIS93112.1"/>
    </source>
</evidence>
<dbReference type="SUPFAM" id="SSF56112">
    <property type="entry name" value="Protein kinase-like (PK-like)"/>
    <property type="match status" value="1"/>
</dbReference>
<dbReference type="EMBL" id="FTOJ01000006">
    <property type="protein sequence ID" value="SIS93112.1"/>
    <property type="molecule type" value="Genomic_DNA"/>
</dbReference>
<dbReference type="Gene3D" id="1.10.510.10">
    <property type="entry name" value="Transferase(Phosphotransferase) domain 1"/>
    <property type="match status" value="1"/>
</dbReference>
<evidence type="ECO:0000256" key="4">
    <source>
        <dbReference type="ARBA" id="ARBA00022741"/>
    </source>
</evidence>
<dbReference type="AlphaFoldDB" id="A0A1N7N434"/>
<evidence type="ECO:0000313" key="11">
    <source>
        <dbReference type="Proteomes" id="UP000238314"/>
    </source>
</evidence>
<accession>A0A1N7N434</accession>
<reference evidence="8 11" key="1">
    <citation type="submission" date="2016-11" db="EMBL/GenBank/DDBJ databases">
        <title>Whole genomes of Flavobacteriaceae.</title>
        <authorList>
            <person name="Stine C."/>
            <person name="Li C."/>
            <person name="Tadesse D."/>
        </authorList>
    </citation>
    <scope>NUCLEOTIDE SEQUENCE [LARGE SCALE GENOMIC DNA]</scope>
    <source>
        <strain evidence="8 11">DSM 21068</strain>
    </source>
</reference>
<evidence type="ECO:0000313" key="10">
    <source>
        <dbReference type="Proteomes" id="UP000186246"/>
    </source>
</evidence>